<accession>A0ABR1J6K7</accession>
<evidence type="ECO:0000313" key="3">
    <source>
        <dbReference type="EMBL" id="KAK7451189.1"/>
    </source>
</evidence>
<evidence type="ECO:0000313" key="4">
    <source>
        <dbReference type="Proteomes" id="UP001498398"/>
    </source>
</evidence>
<feature type="signal peptide" evidence="2">
    <location>
        <begin position="1"/>
        <end position="23"/>
    </location>
</feature>
<evidence type="ECO:0008006" key="5">
    <source>
        <dbReference type="Google" id="ProtNLM"/>
    </source>
</evidence>
<name>A0ABR1J6K7_9AGAR</name>
<proteinExistence type="predicted"/>
<reference evidence="3 4" key="1">
    <citation type="submission" date="2024-01" db="EMBL/GenBank/DDBJ databases">
        <title>A draft genome for the cacao thread blight pathogen Marasmiellus scandens.</title>
        <authorList>
            <person name="Baruah I.K."/>
            <person name="Leung J."/>
            <person name="Bukari Y."/>
            <person name="Amoako-Attah I."/>
            <person name="Meinhardt L.W."/>
            <person name="Bailey B.A."/>
            <person name="Cohen S.P."/>
        </authorList>
    </citation>
    <scope>NUCLEOTIDE SEQUENCE [LARGE SCALE GENOMIC DNA]</scope>
    <source>
        <strain evidence="3 4">GH-19</strain>
    </source>
</reference>
<dbReference type="EMBL" id="JBANRG010000031">
    <property type="protein sequence ID" value="KAK7451189.1"/>
    <property type="molecule type" value="Genomic_DNA"/>
</dbReference>
<feature type="chain" id="PRO_5045790650" description="GPI anchored protein" evidence="2">
    <location>
        <begin position="24"/>
        <end position="222"/>
    </location>
</feature>
<comment type="caution">
    <text evidence="3">The sequence shown here is derived from an EMBL/GenBank/DDBJ whole genome shotgun (WGS) entry which is preliminary data.</text>
</comment>
<keyword evidence="2" id="KW-0732">Signal</keyword>
<protein>
    <recommendedName>
        <fullName evidence="5">GPI anchored protein</fullName>
    </recommendedName>
</protein>
<feature type="region of interest" description="Disordered" evidence="1">
    <location>
        <begin position="100"/>
        <end position="128"/>
    </location>
</feature>
<dbReference type="Proteomes" id="UP001498398">
    <property type="component" value="Unassembled WGS sequence"/>
</dbReference>
<organism evidence="3 4">
    <name type="scientific">Marasmiellus scandens</name>
    <dbReference type="NCBI Taxonomy" id="2682957"/>
    <lineage>
        <taxon>Eukaryota</taxon>
        <taxon>Fungi</taxon>
        <taxon>Dikarya</taxon>
        <taxon>Basidiomycota</taxon>
        <taxon>Agaricomycotina</taxon>
        <taxon>Agaricomycetes</taxon>
        <taxon>Agaricomycetidae</taxon>
        <taxon>Agaricales</taxon>
        <taxon>Marasmiineae</taxon>
        <taxon>Omphalotaceae</taxon>
        <taxon>Marasmiellus</taxon>
    </lineage>
</organism>
<sequence>MKYALFVPSFVFLLHRLSSKAAAQTLTLYQVVDPNESVDDSLTEGSPIAIAIGTANDGAATTYRIEDHETDILTDSNGTPTTTEEVTFTVTIAASASGWKITEPAETGDDSDPLDGEPSGGEIECLTPDDQGNGACIVRANFASTTVEVTQTGSMISLIVPISTAGSDDSSSSSSSSGSGSGSTSNGENGNNDNSARGYQMFGIRTLGAVVGTIIFGSSFLY</sequence>
<gene>
    <name evidence="3" type="ORF">VKT23_012521</name>
</gene>
<evidence type="ECO:0000256" key="2">
    <source>
        <dbReference type="SAM" id="SignalP"/>
    </source>
</evidence>
<feature type="region of interest" description="Disordered" evidence="1">
    <location>
        <begin position="164"/>
        <end position="194"/>
    </location>
</feature>
<feature type="compositionally biased region" description="Low complexity" evidence="1">
    <location>
        <begin position="166"/>
        <end position="194"/>
    </location>
</feature>
<feature type="compositionally biased region" description="Acidic residues" evidence="1">
    <location>
        <begin position="106"/>
        <end position="115"/>
    </location>
</feature>
<keyword evidence="4" id="KW-1185">Reference proteome</keyword>
<evidence type="ECO:0000256" key="1">
    <source>
        <dbReference type="SAM" id="MobiDB-lite"/>
    </source>
</evidence>